<proteinExistence type="predicted"/>
<keyword evidence="2" id="KW-1185">Reference proteome</keyword>
<dbReference type="Proteomes" id="UP000054217">
    <property type="component" value="Unassembled WGS sequence"/>
</dbReference>
<dbReference type="HOGENOM" id="CLU_2967408_0_0_1"/>
<dbReference type="InParanoid" id="A0A0C3N3T3"/>
<organism evidence="1 2">
    <name type="scientific">Pisolithus tinctorius Marx 270</name>
    <dbReference type="NCBI Taxonomy" id="870435"/>
    <lineage>
        <taxon>Eukaryota</taxon>
        <taxon>Fungi</taxon>
        <taxon>Dikarya</taxon>
        <taxon>Basidiomycota</taxon>
        <taxon>Agaricomycotina</taxon>
        <taxon>Agaricomycetes</taxon>
        <taxon>Agaricomycetidae</taxon>
        <taxon>Boletales</taxon>
        <taxon>Sclerodermatineae</taxon>
        <taxon>Pisolithaceae</taxon>
        <taxon>Pisolithus</taxon>
    </lineage>
</organism>
<reference evidence="1 2" key="1">
    <citation type="submission" date="2014-04" db="EMBL/GenBank/DDBJ databases">
        <authorList>
            <consortium name="DOE Joint Genome Institute"/>
            <person name="Kuo A."/>
            <person name="Kohler A."/>
            <person name="Costa M.D."/>
            <person name="Nagy L.G."/>
            <person name="Floudas D."/>
            <person name="Copeland A."/>
            <person name="Barry K.W."/>
            <person name="Cichocki N."/>
            <person name="Veneault-Fourrey C."/>
            <person name="LaButti K."/>
            <person name="Lindquist E.A."/>
            <person name="Lipzen A."/>
            <person name="Lundell T."/>
            <person name="Morin E."/>
            <person name="Murat C."/>
            <person name="Sun H."/>
            <person name="Tunlid A."/>
            <person name="Henrissat B."/>
            <person name="Grigoriev I.V."/>
            <person name="Hibbett D.S."/>
            <person name="Martin F."/>
            <person name="Nordberg H.P."/>
            <person name="Cantor M.N."/>
            <person name="Hua S.X."/>
        </authorList>
    </citation>
    <scope>NUCLEOTIDE SEQUENCE [LARGE SCALE GENOMIC DNA]</scope>
    <source>
        <strain evidence="1 2">Marx 270</strain>
    </source>
</reference>
<gene>
    <name evidence="1" type="ORF">M404DRAFT_1007320</name>
</gene>
<protein>
    <submittedName>
        <fullName evidence="1">Uncharacterized protein</fullName>
    </submittedName>
</protein>
<evidence type="ECO:0000313" key="1">
    <source>
        <dbReference type="EMBL" id="KIN95714.1"/>
    </source>
</evidence>
<sequence>MPNNYKVSDLDFIAYHSKIFPRQSKSIMWLARRPELLTSNYCGFFRGWPFGLAGTGGGL</sequence>
<dbReference type="EMBL" id="KN832062">
    <property type="protein sequence ID" value="KIN95714.1"/>
    <property type="molecule type" value="Genomic_DNA"/>
</dbReference>
<evidence type="ECO:0000313" key="2">
    <source>
        <dbReference type="Proteomes" id="UP000054217"/>
    </source>
</evidence>
<feature type="non-terminal residue" evidence="1">
    <location>
        <position position="59"/>
    </location>
</feature>
<dbReference type="AlphaFoldDB" id="A0A0C3N3T3"/>
<accession>A0A0C3N3T3</accession>
<name>A0A0C3N3T3_PISTI</name>
<reference evidence="2" key="2">
    <citation type="submission" date="2015-01" db="EMBL/GenBank/DDBJ databases">
        <title>Evolutionary Origins and Diversification of the Mycorrhizal Mutualists.</title>
        <authorList>
            <consortium name="DOE Joint Genome Institute"/>
            <consortium name="Mycorrhizal Genomics Consortium"/>
            <person name="Kohler A."/>
            <person name="Kuo A."/>
            <person name="Nagy L.G."/>
            <person name="Floudas D."/>
            <person name="Copeland A."/>
            <person name="Barry K.W."/>
            <person name="Cichocki N."/>
            <person name="Veneault-Fourrey C."/>
            <person name="LaButti K."/>
            <person name="Lindquist E.A."/>
            <person name="Lipzen A."/>
            <person name="Lundell T."/>
            <person name="Morin E."/>
            <person name="Murat C."/>
            <person name="Riley R."/>
            <person name="Ohm R."/>
            <person name="Sun H."/>
            <person name="Tunlid A."/>
            <person name="Henrissat B."/>
            <person name="Grigoriev I.V."/>
            <person name="Hibbett D.S."/>
            <person name="Martin F."/>
        </authorList>
    </citation>
    <scope>NUCLEOTIDE SEQUENCE [LARGE SCALE GENOMIC DNA]</scope>
    <source>
        <strain evidence="2">Marx 270</strain>
    </source>
</reference>